<dbReference type="RefSeq" id="WP_146169906.1">
    <property type="nucleotide sequence ID" value="NZ_QBKT01000014.1"/>
</dbReference>
<dbReference type="AlphaFoldDB" id="A0A2T6BQI8"/>
<gene>
    <name evidence="1" type="ORF">C8N46_1145</name>
</gene>
<organism evidence="1 2">
    <name type="scientific">Kordia periserrulae</name>
    <dbReference type="NCBI Taxonomy" id="701523"/>
    <lineage>
        <taxon>Bacteria</taxon>
        <taxon>Pseudomonadati</taxon>
        <taxon>Bacteroidota</taxon>
        <taxon>Flavobacteriia</taxon>
        <taxon>Flavobacteriales</taxon>
        <taxon>Flavobacteriaceae</taxon>
        <taxon>Kordia</taxon>
    </lineage>
</organism>
<protein>
    <submittedName>
        <fullName evidence="1">Uncharacterized protein</fullName>
    </submittedName>
</protein>
<accession>A0A2T6BQI8</accession>
<dbReference type="EMBL" id="QBKT01000014">
    <property type="protein sequence ID" value="PTX58360.1"/>
    <property type="molecule type" value="Genomic_DNA"/>
</dbReference>
<dbReference type="Proteomes" id="UP000244090">
    <property type="component" value="Unassembled WGS sequence"/>
</dbReference>
<evidence type="ECO:0000313" key="1">
    <source>
        <dbReference type="EMBL" id="PTX58360.1"/>
    </source>
</evidence>
<evidence type="ECO:0000313" key="2">
    <source>
        <dbReference type="Proteomes" id="UP000244090"/>
    </source>
</evidence>
<sequence length="65" mass="7111">MKKRHFTIKLALKKNVIASLDANIIIGGAVNANPSDEPLTHNSLCPIETCSCTDPKFDNCKPIEM</sequence>
<name>A0A2T6BQI8_9FLAO</name>
<reference evidence="1 2" key="1">
    <citation type="submission" date="2018-04" db="EMBL/GenBank/DDBJ databases">
        <title>Genomic Encyclopedia of Archaeal and Bacterial Type Strains, Phase II (KMG-II): from individual species to whole genera.</title>
        <authorList>
            <person name="Goeker M."/>
        </authorList>
    </citation>
    <scope>NUCLEOTIDE SEQUENCE [LARGE SCALE GENOMIC DNA]</scope>
    <source>
        <strain evidence="1 2">DSM 25731</strain>
    </source>
</reference>
<dbReference type="OrthoDB" id="1452986at2"/>
<proteinExistence type="predicted"/>
<keyword evidence="2" id="KW-1185">Reference proteome</keyword>
<comment type="caution">
    <text evidence="1">The sequence shown here is derived from an EMBL/GenBank/DDBJ whole genome shotgun (WGS) entry which is preliminary data.</text>
</comment>